<dbReference type="InterPro" id="IPR011010">
    <property type="entry name" value="DNA_brk_join_enz"/>
</dbReference>
<dbReference type="Gene3D" id="1.10.150.130">
    <property type="match status" value="1"/>
</dbReference>
<protein>
    <recommendedName>
        <fullName evidence="3">Core-binding (CB) domain-containing protein</fullName>
    </recommendedName>
</protein>
<comment type="caution">
    <text evidence="4">The sequence shown here is derived from an EMBL/GenBank/DDBJ whole genome shotgun (WGS) entry which is preliminary data.</text>
</comment>
<dbReference type="PATRIC" id="fig|1590.201.peg.978"/>
<dbReference type="InterPro" id="IPR004107">
    <property type="entry name" value="Integrase_SAM-like_N"/>
</dbReference>
<dbReference type="GO" id="GO:0015074">
    <property type="term" value="P:DNA integration"/>
    <property type="evidence" value="ECO:0007669"/>
    <property type="project" value="InterPro"/>
</dbReference>
<evidence type="ECO:0000313" key="5">
    <source>
        <dbReference type="Proteomes" id="UP000076882"/>
    </source>
</evidence>
<dbReference type="Proteomes" id="UP000076882">
    <property type="component" value="Unassembled WGS sequence"/>
</dbReference>
<dbReference type="AlphaFoldDB" id="A0A162ER98"/>
<keyword evidence="1 2" id="KW-0238">DNA-binding</keyword>
<accession>A0A162ER98</accession>
<evidence type="ECO:0000256" key="2">
    <source>
        <dbReference type="PROSITE-ProRule" id="PRU01248"/>
    </source>
</evidence>
<evidence type="ECO:0000313" key="4">
    <source>
        <dbReference type="EMBL" id="KZU95924.1"/>
    </source>
</evidence>
<feature type="domain" description="Core-binding (CB)" evidence="3">
    <location>
        <begin position="2"/>
        <end position="93"/>
    </location>
</feature>
<gene>
    <name evidence="4" type="ORF">Lp19_1203</name>
</gene>
<organism evidence="4 5">
    <name type="scientific">Lactiplantibacillus plantarum</name>
    <name type="common">Lactobacillus plantarum</name>
    <dbReference type="NCBI Taxonomy" id="1590"/>
    <lineage>
        <taxon>Bacteria</taxon>
        <taxon>Bacillati</taxon>
        <taxon>Bacillota</taxon>
        <taxon>Bacilli</taxon>
        <taxon>Lactobacillales</taxon>
        <taxon>Lactobacillaceae</taxon>
        <taxon>Lactiplantibacillus</taxon>
    </lineage>
</organism>
<dbReference type="EMBL" id="LUXM01000024">
    <property type="protein sequence ID" value="KZU95924.1"/>
    <property type="molecule type" value="Genomic_DNA"/>
</dbReference>
<dbReference type="PROSITE" id="PS51900">
    <property type="entry name" value="CB"/>
    <property type="match status" value="1"/>
</dbReference>
<sequence length="283" mass="33545">MNAKFPYQKSFFKLLTQKGIDESTLVQYEKTLSDFFNYEQHFNETFARDQLLADFTENDIRAYLSMIATKRDYQITTVNKCLSNLRVYFGFLFEHRIITTLPTYAIKTKTIPAKNLATNWPELLPTWLTNKDLHPYTRVYLLLIAKGFKNNEIFAPGFYKDFYKLDFSPNEQIAVADLKQYNRPLQENYNSHELFLKTHARGVGYTLSLPALHRYLQTDSQRLGIPIRPVLLRKEYMLWDLAKHRNEAPETTMKRLRLDIDSLSYYQNQLRIKELRLLKNKGN</sequence>
<evidence type="ECO:0000256" key="1">
    <source>
        <dbReference type="ARBA" id="ARBA00023125"/>
    </source>
</evidence>
<name>A0A162ER98_LACPN</name>
<dbReference type="InterPro" id="IPR010998">
    <property type="entry name" value="Integrase_recombinase_N"/>
</dbReference>
<evidence type="ECO:0000259" key="3">
    <source>
        <dbReference type="PROSITE" id="PS51900"/>
    </source>
</evidence>
<dbReference type="SUPFAM" id="SSF56349">
    <property type="entry name" value="DNA breaking-rejoining enzymes"/>
    <property type="match status" value="1"/>
</dbReference>
<dbReference type="Pfam" id="PF13495">
    <property type="entry name" value="Phage_int_SAM_4"/>
    <property type="match status" value="1"/>
</dbReference>
<proteinExistence type="predicted"/>
<dbReference type="GO" id="GO:0003677">
    <property type="term" value="F:DNA binding"/>
    <property type="evidence" value="ECO:0007669"/>
    <property type="project" value="UniProtKB-UniRule"/>
</dbReference>
<reference evidence="4 5" key="1">
    <citation type="submission" date="2016-03" db="EMBL/GenBank/DDBJ databases">
        <title>Comparative genomics of 54 Lactobacillus plantarum strains reveals genomic uncoupling from niche constraints.</title>
        <authorList>
            <person name="Martino M.E."/>
        </authorList>
    </citation>
    <scope>NUCLEOTIDE SEQUENCE [LARGE SCALE GENOMIC DNA]</scope>
    <source>
        <strain evidence="4 5">19.1</strain>
    </source>
</reference>
<dbReference type="InterPro" id="IPR044068">
    <property type="entry name" value="CB"/>
</dbReference>